<comment type="catalytic activity">
    <reaction evidence="8 9">
        <text>(2R)-3-phosphoglycerate + NAD(+) = 3-phosphooxypyruvate + NADH + H(+)</text>
        <dbReference type="Rhea" id="RHEA:12641"/>
        <dbReference type="ChEBI" id="CHEBI:15378"/>
        <dbReference type="ChEBI" id="CHEBI:18110"/>
        <dbReference type="ChEBI" id="CHEBI:57540"/>
        <dbReference type="ChEBI" id="CHEBI:57945"/>
        <dbReference type="ChEBI" id="CHEBI:58272"/>
        <dbReference type="EC" id="1.1.1.95"/>
    </reaction>
</comment>
<sequence>MKKILVSDSIDKEGIELLNKEKDFRVDIKTELGPEELVKVIGEYDGLIVRSQTKVNSAVIAAASGLKVIARAGTGIDNVDVETATRKGIVVMNVPGGNTVSAAENTIALLLSLARNIPQANASMKSGKWEKKKFIGIEVHGKTLGILGLGRIGTEVARMAQGMGMLTMGSDPFVSAEQAKKSGIEYVPFEDVLKKADFITVHTPLNKDTKYMLGEKEFAKMKEGARVINCARGGIIDENALCAAVKSGRIAGAALDVFEKEPPENSPLLALDRVITTPHLGASTDEAQARVSADCAGQVIDFLKNGVIRNALNVPSIEPELLRQIEPYLKLAGKLGKFQGQFVQGPVDVINVLYSGDVSSYNSNPMTLAVVKSLLEVMLGNTLNFVNALPIARERGIKVIEGKTGTPEDYTNLITVEVGSAGGKKSVAGTVLSKEMQRIVRIDDYDVDVVPSEYILICTHDDRPGMVGKIGTVLGGEKINIAGLQLSRKKKGDANLTVLNVDISPSEKVVGKLKKIEGIRDVRFVELK</sequence>
<proteinExistence type="inferred from homology"/>
<dbReference type="Pfam" id="PF02826">
    <property type="entry name" value="2-Hacid_dh_C"/>
    <property type="match status" value="1"/>
</dbReference>
<dbReference type="SUPFAM" id="SSF55021">
    <property type="entry name" value="ACT-like"/>
    <property type="match status" value="1"/>
</dbReference>
<evidence type="ECO:0000256" key="4">
    <source>
        <dbReference type="ARBA" id="ARBA00021582"/>
    </source>
</evidence>
<dbReference type="InterPro" id="IPR036291">
    <property type="entry name" value="NAD(P)-bd_dom_sf"/>
</dbReference>
<comment type="pathway">
    <text evidence="2 9">Amino-acid biosynthesis; L-serine biosynthesis; L-serine from 3-phospho-D-glycerate: step 1/3.</text>
</comment>
<comment type="caution">
    <text evidence="11">The sequence shown here is derived from an EMBL/GenBank/DDBJ whole genome shotgun (WGS) entry which is preliminary data.</text>
</comment>
<dbReference type="EMBL" id="PFMR01000098">
    <property type="protein sequence ID" value="PIZ17634.1"/>
    <property type="molecule type" value="Genomic_DNA"/>
</dbReference>
<dbReference type="PROSITE" id="PS51671">
    <property type="entry name" value="ACT"/>
    <property type="match status" value="1"/>
</dbReference>
<evidence type="ECO:0000256" key="8">
    <source>
        <dbReference type="ARBA" id="ARBA00048731"/>
    </source>
</evidence>
<dbReference type="Gene3D" id="3.30.70.260">
    <property type="match status" value="1"/>
</dbReference>
<dbReference type="InterPro" id="IPR029009">
    <property type="entry name" value="ASB_dom_sf"/>
</dbReference>
<comment type="catalytic activity">
    <reaction evidence="7">
        <text>(R)-2-hydroxyglutarate + NAD(+) = 2-oxoglutarate + NADH + H(+)</text>
        <dbReference type="Rhea" id="RHEA:49612"/>
        <dbReference type="ChEBI" id="CHEBI:15378"/>
        <dbReference type="ChEBI" id="CHEBI:15801"/>
        <dbReference type="ChEBI" id="CHEBI:16810"/>
        <dbReference type="ChEBI" id="CHEBI:57540"/>
        <dbReference type="ChEBI" id="CHEBI:57945"/>
        <dbReference type="EC" id="1.1.1.399"/>
    </reaction>
</comment>
<keyword evidence="5 9" id="KW-0560">Oxidoreductase</keyword>
<dbReference type="InterPro" id="IPR029753">
    <property type="entry name" value="D-isomer_DH_CS"/>
</dbReference>
<dbReference type="Pfam" id="PF19304">
    <property type="entry name" value="PGDH_inter"/>
    <property type="match status" value="1"/>
</dbReference>
<dbReference type="GO" id="GO:0006564">
    <property type="term" value="P:L-serine biosynthetic process"/>
    <property type="evidence" value="ECO:0007669"/>
    <property type="project" value="UniProtKB-UniRule"/>
</dbReference>
<dbReference type="Pfam" id="PF01842">
    <property type="entry name" value="ACT"/>
    <property type="match status" value="1"/>
</dbReference>
<dbReference type="NCBIfam" id="TIGR01327">
    <property type="entry name" value="PGDH"/>
    <property type="match status" value="1"/>
</dbReference>
<dbReference type="FunFam" id="3.30.70.260:FF:000008">
    <property type="entry name" value="D-3-phosphoglycerate dehydrogenase, chloroplastic"/>
    <property type="match status" value="1"/>
</dbReference>
<dbReference type="SUPFAM" id="SSF51735">
    <property type="entry name" value="NAD(P)-binding Rossmann-fold domains"/>
    <property type="match status" value="1"/>
</dbReference>
<dbReference type="InterPro" id="IPR006139">
    <property type="entry name" value="D-isomer_2_OHA_DH_cat_dom"/>
</dbReference>
<evidence type="ECO:0000313" key="12">
    <source>
        <dbReference type="Proteomes" id="UP000229307"/>
    </source>
</evidence>
<gene>
    <name evidence="11" type="ORF">COY52_03580</name>
</gene>
<evidence type="ECO:0000256" key="9">
    <source>
        <dbReference type="RuleBase" id="RU363003"/>
    </source>
</evidence>
<dbReference type="Gene3D" id="3.30.1330.90">
    <property type="entry name" value="D-3-phosphoglycerate dehydrogenase, domain 3"/>
    <property type="match status" value="1"/>
</dbReference>
<keyword evidence="9" id="KW-0028">Amino-acid biosynthesis</keyword>
<dbReference type="PANTHER" id="PTHR42938">
    <property type="entry name" value="FORMATE DEHYDROGENASE 1"/>
    <property type="match status" value="1"/>
</dbReference>
<dbReference type="Gene3D" id="3.40.50.720">
    <property type="entry name" value="NAD(P)-binding Rossmann-like Domain"/>
    <property type="match status" value="2"/>
</dbReference>
<feature type="domain" description="ACT" evidence="10">
    <location>
        <begin position="455"/>
        <end position="527"/>
    </location>
</feature>
<dbReference type="GO" id="GO:0004617">
    <property type="term" value="F:phosphoglycerate dehydrogenase activity"/>
    <property type="evidence" value="ECO:0007669"/>
    <property type="project" value="UniProtKB-UniRule"/>
</dbReference>
<dbReference type="CDD" id="cd12173">
    <property type="entry name" value="PGDH_4"/>
    <property type="match status" value="1"/>
</dbReference>
<evidence type="ECO:0000256" key="1">
    <source>
        <dbReference type="ARBA" id="ARBA00003800"/>
    </source>
</evidence>
<evidence type="ECO:0000256" key="6">
    <source>
        <dbReference type="ARBA" id="ARBA00023027"/>
    </source>
</evidence>
<evidence type="ECO:0000256" key="3">
    <source>
        <dbReference type="ARBA" id="ARBA00005854"/>
    </source>
</evidence>
<evidence type="ECO:0000256" key="5">
    <source>
        <dbReference type="ARBA" id="ARBA00023002"/>
    </source>
</evidence>
<dbReference type="EC" id="1.1.1.95" evidence="9"/>
<keyword evidence="6 9" id="KW-0520">NAD</keyword>
<dbReference type="PROSITE" id="PS00670">
    <property type="entry name" value="D_2_HYDROXYACID_DH_2"/>
    <property type="match status" value="1"/>
</dbReference>
<dbReference type="Proteomes" id="UP000229307">
    <property type="component" value="Unassembled WGS sequence"/>
</dbReference>
<evidence type="ECO:0000259" key="10">
    <source>
        <dbReference type="PROSITE" id="PS51671"/>
    </source>
</evidence>
<comment type="similarity">
    <text evidence="3 9">Belongs to the D-isomer specific 2-hydroxyacid dehydrogenase family.</text>
</comment>
<accession>A0A2M7SDS0</accession>
<dbReference type="SUPFAM" id="SSF143548">
    <property type="entry name" value="Serine metabolism enzymes domain"/>
    <property type="match status" value="1"/>
</dbReference>
<evidence type="ECO:0000256" key="2">
    <source>
        <dbReference type="ARBA" id="ARBA00005216"/>
    </source>
</evidence>
<dbReference type="InterPro" id="IPR006236">
    <property type="entry name" value="PGDH"/>
</dbReference>
<dbReference type="PANTHER" id="PTHR42938:SF47">
    <property type="entry name" value="HYDROXYPYRUVATE REDUCTASE"/>
    <property type="match status" value="1"/>
</dbReference>
<dbReference type="InterPro" id="IPR045626">
    <property type="entry name" value="PGDH_ASB_dom"/>
</dbReference>
<dbReference type="InterPro" id="IPR002912">
    <property type="entry name" value="ACT_dom"/>
</dbReference>
<name>A0A2M7SDS0_9BACT</name>
<evidence type="ECO:0000313" key="11">
    <source>
        <dbReference type="EMBL" id="PIZ17634.1"/>
    </source>
</evidence>
<dbReference type="InterPro" id="IPR045865">
    <property type="entry name" value="ACT-like_dom_sf"/>
</dbReference>
<reference evidence="12" key="1">
    <citation type="submission" date="2017-09" db="EMBL/GenBank/DDBJ databases">
        <title>Depth-based differentiation of microbial function through sediment-hosted aquifers and enrichment of novel symbionts in the deep terrestrial subsurface.</title>
        <authorList>
            <person name="Probst A.J."/>
            <person name="Ladd B."/>
            <person name="Jarett J.K."/>
            <person name="Geller-Mcgrath D.E."/>
            <person name="Sieber C.M.K."/>
            <person name="Emerson J.B."/>
            <person name="Anantharaman K."/>
            <person name="Thomas B.C."/>
            <person name="Malmstrom R."/>
            <person name="Stieglmeier M."/>
            <person name="Klingl A."/>
            <person name="Woyke T."/>
            <person name="Ryan C.M."/>
            <person name="Banfield J.F."/>
        </authorList>
    </citation>
    <scope>NUCLEOTIDE SEQUENCE [LARGE SCALE GENOMIC DNA]</scope>
</reference>
<dbReference type="SUPFAM" id="SSF52283">
    <property type="entry name" value="Formate/glycerate dehydrogenase catalytic domain-like"/>
    <property type="match status" value="1"/>
</dbReference>
<dbReference type="PROSITE" id="PS00671">
    <property type="entry name" value="D_2_HYDROXYACID_DH_3"/>
    <property type="match status" value="1"/>
</dbReference>
<dbReference type="GO" id="GO:0051287">
    <property type="term" value="F:NAD binding"/>
    <property type="evidence" value="ECO:0007669"/>
    <property type="project" value="UniProtKB-UniRule"/>
</dbReference>
<comment type="function">
    <text evidence="1">Catalyzes the reversible oxidation of 3-phospho-D-glycerate to 3-phosphonooxypyruvate, the first step of the phosphorylated L-serine biosynthesis pathway. Also catalyzes the reversible oxidation of 2-hydroxyglutarate to 2-oxoglutarate.</text>
</comment>
<dbReference type="UniPathway" id="UPA00135">
    <property type="reaction ID" value="UER00196"/>
</dbReference>
<dbReference type="CDD" id="cd04902">
    <property type="entry name" value="ACT_3PGDH-xct"/>
    <property type="match status" value="1"/>
</dbReference>
<dbReference type="FunFam" id="3.30.1330.90:FF:000003">
    <property type="entry name" value="D-3-phosphoglycerate dehydrogenase"/>
    <property type="match status" value="1"/>
</dbReference>
<dbReference type="FunFam" id="3.40.50.720:FF:000021">
    <property type="entry name" value="D-3-phosphoglycerate dehydrogenase"/>
    <property type="match status" value="1"/>
</dbReference>
<dbReference type="InterPro" id="IPR006140">
    <property type="entry name" value="D-isomer_DH_NAD-bd"/>
</dbReference>
<dbReference type="Pfam" id="PF00389">
    <property type="entry name" value="2-Hacid_dh"/>
    <property type="match status" value="1"/>
</dbReference>
<keyword evidence="9" id="KW-0718">Serine biosynthesis</keyword>
<organism evidence="11 12">
    <name type="scientific">Candidatus Desantisbacteria bacterium CG_4_10_14_0_8_um_filter_48_22</name>
    <dbReference type="NCBI Taxonomy" id="1974543"/>
    <lineage>
        <taxon>Bacteria</taxon>
        <taxon>Candidatus Desantisiibacteriota</taxon>
    </lineage>
</organism>
<evidence type="ECO:0000256" key="7">
    <source>
        <dbReference type="ARBA" id="ARBA00048126"/>
    </source>
</evidence>
<protein>
    <recommendedName>
        <fullName evidence="4 9">D-3-phosphoglycerate dehydrogenase</fullName>
        <ecNumber evidence="9">1.1.1.95</ecNumber>
    </recommendedName>
</protein>
<dbReference type="AlphaFoldDB" id="A0A2M7SDS0"/>